<dbReference type="Gene3D" id="1.20.1270.350">
    <property type="entry name" value="Dedicator of cytokinesis N-terminal subdomain"/>
    <property type="match status" value="1"/>
</dbReference>
<evidence type="ECO:0000256" key="1">
    <source>
        <dbReference type="SAM" id="MobiDB-lite"/>
    </source>
</evidence>
<dbReference type="Pfam" id="PF16172">
    <property type="entry name" value="DOCK_N"/>
    <property type="match status" value="1"/>
</dbReference>
<evidence type="ECO:0000313" key="4">
    <source>
        <dbReference type="Proteomes" id="UP001221898"/>
    </source>
</evidence>
<dbReference type="GO" id="GO:0005886">
    <property type="term" value="C:plasma membrane"/>
    <property type="evidence" value="ECO:0007669"/>
    <property type="project" value="TreeGrafter"/>
</dbReference>
<dbReference type="GO" id="GO:0005085">
    <property type="term" value="F:guanyl-nucleotide exchange factor activity"/>
    <property type="evidence" value="ECO:0007669"/>
    <property type="project" value="InterPro"/>
</dbReference>
<dbReference type="InterPro" id="IPR042455">
    <property type="entry name" value="DOCK_N_sub1"/>
</dbReference>
<sequence length="474" mass="51576">MDITSHLTLLLCVTPTNEAGSISLSLLCQICHAARSIAVQVHKQLTGRRKKKSQTNETVFAISQFPAHSQTLTTRAGCPLWPGFDPALAGSPVKGRSRHELAEKHRGHPRKTGRDPTCTLRALRSPSHGAGAGAGGCRHRHINAWLRSHRRPLCQETKRDYAVNGESSVSGSAGLGATKGCVGGSHRIELDARNQALCGCSCMRRKQINSPLNEHLSSGSISGRVPRLSSLQHSELKASFPVCETHLPRFLCERGPHLQSACAAVHEVYSSGAQAVQLSWRTVSFRGAIQQGLPLEIGDTVQILEKCEGWFRGFVLKNPNAKVGGAPFCGPVLGFTMNGFNEQFETVIPTEDTVVTEMTSTLRDWGTMWKQLYVVNTLCTRNTQHSCAVLPVPAQDPNTPATNLEGRQCYHLNQATPSGFSYIDQPRSCGHGRRVAVLYRSTLKATTLQSHLANRRLRYCFPPAAPGTPDLPGC</sequence>
<feature type="region of interest" description="Disordered" evidence="1">
    <location>
        <begin position="92"/>
        <end position="136"/>
    </location>
</feature>
<dbReference type="AlphaFoldDB" id="A0AAD7SYS5"/>
<comment type="caution">
    <text evidence="3">The sequence shown here is derived from an EMBL/GenBank/DDBJ whole genome shotgun (WGS) entry which is preliminary data.</text>
</comment>
<evidence type="ECO:0000259" key="2">
    <source>
        <dbReference type="Pfam" id="PF16172"/>
    </source>
</evidence>
<accession>A0AAD7SYS5</accession>
<evidence type="ECO:0000313" key="3">
    <source>
        <dbReference type="EMBL" id="KAJ8411272.1"/>
    </source>
</evidence>
<reference evidence="3" key="1">
    <citation type="journal article" date="2023" name="Science">
        <title>Genome structures resolve the early diversification of teleost fishes.</title>
        <authorList>
            <person name="Parey E."/>
            <person name="Louis A."/>
            <person name="Montfort J."/>
            <person name="Bouchez O."/>
            <person name="Roques C."/>
            <person name="Iampietro C."/>
            <person name="Lluch J."/>
            <person name="Castinel A."/>
            <person name="Donnadieu C."/>
            <person name="Desvignes T."/>
            <person name="Floi Bucao C."/>
            <person name="Jouanno E."/>
            <person name="Wen M."/>
            <person name="Mejri S."/>
            <person name="Dirks R."/>
            <person name="Jansen H."/>
            <person name="Henkel C."/>
            <person name="Chen W.J."/>
            <person name="Zahm M."/>
            <person name="Cabau C."/>
            <person name="Klopp C."/>
            <person name="Thompson A.W."/>
            <person name="Robinson-Rechavi M."/>
            <person name="Braasch I."/>
            <person name="Lecointre G."/>
            <person name="Bobe J."/>
            <person name="Postlethwait J.H."/>
            <person name="Berthelot C."/>
            <person name="Roest Crollius H."/>
            <person name="Guiguen Y."/>
        </authorList>
    </citation>
    <scope>NUCLEOTIDE SEQUENCE</scope>
    <source>
        <strain evidence="3">NC1722</strain>
    </source>
</reference>
<dbReference type="Gene3D" id="2.30.30.40">
    <property type="entry name" value="SH3 Domains"/>
    <property type="match status" value="1"/>
</dbReference>
<dbReference type="EMBL" id="JAINUG010000023">
    <property type="protein sequence ID" value="KAJ8411272.1"/>
    <property type="molecule type" value="Genomic_DNA"/>
</dbReference>
<feature type="domain" description="Dedicator of cytokinesis N-terminal" evidence="2">
    <location>
        <begin position="343"/>
        <end position="375"/>
    </location>
</feature>
<name>A0AAD7SYS5_9TELE</name>
<organism evidence="3 4">
    <name type="scientific">Aldrovandia affinis</name>
    <dbReference type="NCBI Taxonomy" id="143900"/>
    <lineage>
        <taxon>Eukaryota</taxon>
        <taxon>Metazoa</taxon>
        <taxon>Chordata</taxon>
        <taxon>Craniata</taxon>
        <taxon>Vertebrata</taxon>
        <taxon>Euteleostomi</taxon>
        <taxon>Actinopterygii</taxon>
        <taxon>Neopterygii</taxon>
        <taxon>Teleostei</taxon>
        <taxon>Notacanthiformes</taxon>
        <taxon>Halosauridae</taxon>
        <taxon>Aldrovandia</taxon>
    </lineage>
</organism>
<dbReference type="GO" id="GO:0060326">
    <property type="term" value="P:cell chemotaxis"/>
    <property type="evidence" value="ECO:0007669"/>
    <property type="project" value="TreeGrafter"/>
</dbReference>
<dbReference type="PANTHER" id="PTHR45653:SF7">
    <property type="entry name" value="DEDICATOR OF CYTOKINESIS PROTEIN 4"/>
    <property type="match status" value="1"/>
</dbReference>
<dbReference type="InterPro" id="IPR026791">
    <property type="entry name" value="DOCK"/>
</dbReference>
<dbReference type="GO" id="GO:0007264">
    <property type="term" value="P:small GTPase-mediated signal transduction"/>
    <property type="evidence" value="ECO:0007669"/>
    <property type="project" value="InterPro"/>
</dbReference>
<gene>
    <name evidence="3" type="ORF">AAFF_G00172780</name>
</gene>
<protein>
    <recommendedName>
        <fullName evidence="2">Dedicator of cytokinesis N-terminal domain-containing protein</fullName>
    </recommendedName>
</protein>
<proteinExistence type="predicted"/>
<dbReference type="InterPro" id="IPR032376">
    <property type="entry name" value="DOCK_N"/>
</dbReference>
<dbReference type="Proteomes" id="UP001221898">
    <property type="component" value="Unassembled WGS sequence"/>
</dbReference>
<dbReference type="PANTHER" id="PTHR45653">
    <property type="entry name" value="DEDICATOR OF CYTOKINESIS"/>
    <property type="match status" value="1"/>
</dbReference>
<dbReference type="GO" id="GO:0031267">
    <property type="term" value="F:small GTPase binding"/>
    <property type="evidence" value="ECO:0007669"/>
    <property type="project" value="TreeGrafter"/>
</dbReference>
<keyword evidence="4" id="KW-1185">Reference proteome</keyword>
<dbReference type="GO" id="GO:0005737">
    <property type="term" value="C:cytoplasm"/>
    <property type="evidence" value="ECO:0007669"/>
    <property type="project" value="TreeGrafter"/>
</dbReference>